<protein>
    <submittedName>
        <fullName evidence="1">Uncharacterized protein</fullName>
    </submittedName>
</protein>
<gene>
    <name evidence="1" type="ORF">A3B49_01495</name>
</gene>
<organism evidence="1 2">
    <name type="scientific">Candidatus Daviesbacteria bacterium RIFCSPLOWO2_01_FULL_40_24</name>
    <dbReference type="NCBI Taxonomy" id="1797787"/>
    <lineage>
        <taxon>Bacteria</taxon>
        <taxon>Candidatus Daviesiibacteriota</taxon>
    </lineage>
</organism>
<comment type="caution">
    <text evidence="1">The sequence shown here is derived from an EMBL/GenBank/DDBJ whole genome shotgun (WGS) entry which is preliminary data.</text>
</comment>
<accession>A0A1F5MII1</accession>
<evidence type="ECO:0000313" key="1">
    <source>
        <dbReference type="EMBL" id="OGE65186.1"/>
    </source>
</evidence>
<name>A0A1F5MII1_9BACT</name>
<sequence length="64" mass="7504">MERKYPIGSDAWIARQTRLWNTARNGVEDVVPISLKNQTDQAINFPPSYRESLGRMERAWNNRV</sequence>
<dbReference type="AlphaFoldDB" id="A0A1F5MII1"/>
<dbReference type="EMBL" id="MFDO01000023">
    <property type="protein sequence ID" value="OGE65186.1"/>
    <property type="molecule type" value="Genomic_DNA"/>
</dbReference>
<proteinExistence type="predicted"/>
<dbReference type="Proteomes" id="UP000178017">
    <property type="component" value="Unassembled WGS sequence"/>
</dbReference>
<reference evidence="1 2" key="1">
    <citation type="journal article" date="2016" name="Nat. Commun.">
        <title>Thousands of microbial genomes shed light on interconnected biogeochemical processes in an aquifer system.</title>
        <authorList>
            <person name="Anantharaman K."/>
            <person name="Brown C.T."/>
            <person name="Hug L.A."/>
            <person name="Sharon I."/>
            <person name="Castelle C.J."/>
            <person name="Probst A.J."/>
            <person name="Thomas B.C."/>
            <person name="Singh A."/>
            <person name="Wilkins M.J."/>
            <person name="Karaoz U."/>
            <person name="Brodie E.L."/>
            <person name="Williams K.H."/>
            <person name="Hubbard S.S."/>
            <person name="Banfield J.F."/>
        </authorList>
    </citation>
    <scope>NUCLEOTIDE SEQUENCE [LARGE SCALE GENOMIC DNA]</scope>
</reference>
<evidence type="ECO:0000313" key="2">
    <source>
        <dbReference type="Proteomes" id="UP000178017"/>
    </source>
</evidence>